<dbReference type="PANTHER" id="PTHR46910:SF3">
    <property type="entry name" value="HALOTOLERANCE PROTEIN 9-RELATED"/>
    <property type="match status" value="1"/>
</dbReference>
<feature type="region of interest" description="Disordered" evidence="5">
    <location>
        <begin position="239"/>
        <end position="269"/>
    </location>
</feature>
<dbReference type="Gene3D" id="4.10.240.10">
    <property type="entry name" value="Zn(2)-C6 fungal-type DNA-binding domain"/>
    <property type="match status" value="1"/>
</dbReference>
<evidence type="ECO:0000256" key="2">
    <source>
        <dbReference type="ARBA" id="ARBA00022723"/>
    </source>
</evidence>
<dbReference type="PANTHER" id="PTHR46910">
    <property type="entry name" value="TRANSCRIPTION FACTOR PDR1"/>
    <property type="match status" value="1"/>
</dbReference>
<comment type="subcellular location">
    <subcellularLocation>
        <location evidence="1">Nucleus</location>
    </subcellularLocation>
</comment>
<reference evidence="7 8" key="1">
    <citation type="journal article" date="2020" name="ISME J.">
        <title>Uncovering the hidden diversity of litter-decomposition mechanisms in mushroom-forming fungi.</title>
        <authorList>
            <person name="Floudas D."/>
            <person name="Bentzer J."/>
            <person name="Ahren D."/>
            <person name="Johansson T."/>
            <person name="Persson P."/>
            <person name="Tunlid A."/>
        </authorList>
    </citation>
    <scope>NUCLEOTIDE SEQUENCE [LARGE SCALE GENOMIC DNA]</scope>
    <source>
        <strain evidence="7 8">CBS 146.42</strain>
    </source>
</reference>
<dbReference type="Pfam" id="PF00172">
    <property type="entry name" value="Zn_clus"/>
    <property type="match status" value="1"/>
</dbReference>
<gene>
    <name evidence="7" type="ORF">D9756_007007</name>
</gene>
<keyword evidence="3" id="KW-0238">DNA-binding</keyword>
<dbReference type="PROSITE" id="PS50048">
    <property type="entry name" value="ZN2_CY6_FUNGAL_2"/>
    <property type="match status" value="1"/>
</dbReference>
<proteinExistence type="predicted"/>
<feature type="compositionally biased region" description="Polar residues" evidence="5">
    <location>
        <begin position="831"/>
        <end position="849"/>
    </location>
</feature>
<dbReference type="InterPro" id="IPR050987">
    <property type="entry name" value="AtrR-like"/>
</dbReference>
<dbReference type="GO" id="GO:0005634">
    <property type="term" value="C:nucleus"/>
    <property type="evidence" value="ECO:0007669"/>
    <property type="project" value="UniProtKB-SubCell"/>
</dbReference>
<dbReference type="OrthoDB" id="25921at2759"/>
<feature type="compositionally biased region" description="Low complexity" evidence="5">
    <location>
        <begin position="804"/>
        <end position="813"/>
    </location>
</feature>
<dbReference type="CDD" id="cd12148">
    <property type="entry name" value="fungal_TF_MHR"/>
    <property type="match status" value="1"/>
</dbReference>
<feature type="compositionally biased region" description="Low complexity" evidence="5">
    <location>
        <begin position="908"/>
        <end position="922"/>
    </location>
</feature>
<feature type="region of interest" description="Disordered" evidence="5">
    <location>
        <begin position="758"/>
        <end position="866"/>
    </location>
</feature>
<feature type="compositionally biased region" description="Polar residues" evidence="5">
    <location>
        <begin position="856"/>
        <end position="866"/>
    </location>
</feature>
<feature type="region of interest" description="Disordered" evidence="5">
    <location>
        <begin position="1"/>
        <end position="29"/>
    </location>
</feature>
<keyword evidence="2" id="KW-0479">Metal-binding</keyword>
<dbReference type="SMART" id="SM00906">
    <property type="entry name" value="Fungal_trans"/>
    <property type="match status" value="1"/>
</dbReference>
<evidence type="ECO:0000256" key="5">
    <source>
        <dbReference type="SAM" id="MobiDB-lite"/>
    </source>
</evidence>
<dbReference type="Pfam" id="PF04082">
    <property type="entry name" value="Fungal_trans"/>
    <property type="match status" value="1"/>
</dbReference>
<dbReference type="GO" id="GO:0003677">
    <property type="term" value="F:DNA binding"/>
    <property type="evidence" value="ECO:0007669"/>
    <property type="project" value="UniProtKB-KW"/>
</dbReference>
<feature type="compositionally biased region" description="Low complexity" evidence="5">
    <location>
        <begin position="7"/>
        <end position="26"/>
    </location>
</feature>
<dbReference type="InterPro" id="IPR001138">
    <property type="entry name" value="Zn2Cys6_DnaBD"/>
</dbReference>
<dbReference type="InterPro" id="IPR036864">
    <property type="entry name" value="Zn2-C6_fun-type_DNA-bd_sf"/>
</dbReference>
<evidence type="ECO:0000313" key="7">
    <source>
        <dbReference type="EMBL" id="KAF5354226.1"/>
    </source>
</evidence>
<name>A0A8H5D7L7_9AGAR</name>
<dbReference type="AlphaFoldDB" id="A0A8H5D7L7"/>
<keyword evidence="4" id="KW-0539">Nucleus</keyword>
<dbReference type="Proteomes" id="UP000559027">
    <property type="component" value="Unassembled WGS sequence"/>
</dbReference>
<evidence type="ECO:0000256" key="4">
    <source>
        <dbReference type="ARBA" id="ARBA00023242"/>
    </source>
</evidence>
<evidence type="ECO:0000256" key="1">
    <source>
        <dbReference type="ARBA" id="ARBA00004123"/>
    </source>
</evidence>
<dbReference type="SUPFAM" id="SSF57701">
    <property type="entry name" value="Zn2/Cys6 DNA-binding domain"/>
    <property type="match status" value="1"/>
</dbReference>
<sequence>MPPTTTQDSQEQQQQQQPQASSSSSSILKERRFKLSRACDRCRRRRIKCDEGHPCQACLTANSACTFEEPGKRTHPHKSKRTATLEDRMHHLETLIQAIPPAVFTAGGIATPSSSSFSSKESASSPTVPFAYPSGIPAGVPPPSLHVFPLTGPSAHFTHDHKLEEVQQSPQMAFGSFFGNSYGSYNQIQNPDQLAEVTSRMSLTASYLYFDDEGVTRWQGETSGLPVLDLLVERHAPVQGPVATDGRSRSDSMSSSHPADKATNATNSNWFPNRSLRRADMNPQTLWKLITSYIAPELMDSLVQCYLSTSYYILPFLHVPTFLAVGLQNLLSNSVSSVISRQLSLFSLSLSQDYGNPQKWGEPGFAAFIVAICCLASRHMDDPRVRAHSNDSISAGVHWFELFSRLRTLPIADRPTLYNIQANLIAGVYAVGLGRISRAAALLAEAVTMCIDAGLHRSADTYDLFDPIEDEVRKRTFWCVYIWDKQLGAHFGRPSTLRLRDCDVAEPTPVDDEYITREAIGTPPPGTECRMSAFVVSLRIMVVLESVLDVPPARQSDDSNSFLLRATNVLHGFRKFKPMREEEALMDELHREIPTYWAHSPETLASEDTIRITQAERLHCAEQFVRLLIYRHRFSEYVAERTNGSHEEEQTDAEKEALVAAHSAALQIVAAHVNIAKKGLMTYYGVHVIHQLTQAGRTLVAILLLCKTETLQHLIPPGLDALRSCIGLLRRFSGRYVCGLRSGDLMEEFCRLTHIPLDLTNGNHQDHTPAPSSRPAWIRPVRKKAPSAPRSTHSGDSPSHHSSPEAFSPSEFFNGEPSKPSSSFAPVPPTASGSSGPQMPSSAQFNDTNHPPPSAPSSFLGTSTSMGMDMIQEDPQQLYMSHGDMMALFAGDAGVDVNQLFSPDFNMAGAPSQQQAPGSQQAQPPPSSAGDRQNGGGNVIPPGTPGYSGPGYMKMNGMTTSP</sequence>
<dbReference type="GO" id="GO:0006351">
    <property type="term" value="P:DNA-templated transcription"/>
    <property type="evidence" value="ECO:0007669"/>
    <property type="project" value="InterPro"/>
</dbReference>
<dbReference type="GO" id="GO:0008270">
    <property type="term" value="F:zinc ion binding"/>
    <property type="evidence" value="ECO:0007669"/>
    <property type="project" value="InterPro"/>
</dbReference>
<evidence type="ECO:0000256" key="3">
    <source>
        <dbReference type="ARBA" id="ARBA00023125"/>
    </source>
</evidence>
<organism evidence="7 8">
    <name type="scientific">Leucocoprinus leucothites</name>
    <dbReference type="NCBI Taxonomy" id="201217"/>
    <lineage>
        <taxon>Eukaryota</taxon>
        <taxon>Fungi</taxon>
        <taxon>Dikarya</taxon>
        <taxon>Basidiomycota</taxon>
        <taxon>Agaricomycotina</taxon>
        <taxon>Agaricomycetes</taxon>
        <taxon>Agaricomycetidae</taxon>
        <taxon>Agaricales</taxon>
        <taxon>Agaricineae</taxon>
        <taxon>Agaricaceae</taxon>
        <taxon>Leucocoprinus</taxon>
    </lineage>
</organism>
<dbReference type="PROSITE" id="PS00463">
    <property type="entry name" value="ZN2_CY6_FUNGAL_1"/>
    <property type="match status" value="1"/>
</dbReference>
<dbReference type="GO" id="GO:0000981">
    <property type="term" value="F:DNA-binding transcription factor activity, RNA polymerase II-specific"/>
    <property type="evidence" value="ECO:0007669"/>
    <property type="project" value="InterPro"/>
</dbReference>
<dbReference type="InterPro" id="IPR007219">
    <property type="entry name" value="XnlR_reg_dom"/>
</dbReference>
<evidence type="ECO:0000313" key="8">
    <source>
        <dbReference type="Proteomes" id="UP000559027"/>
    </source>
</evidence>
<comment type="caution">
    <text evidence="7">The sequence shown here is derived from an EMBL/GenBank/DDBJ whole genome shotgun (WGS) entry which is preliminary data.</text>
</comment>
<dbReference type="EMBL" id="JAACJO010000009">
    <property type="protein sequence ID" value="KAF5354226.1"/>
    <property type="molecule type" value="Genomic_DNA"/>
</dbReference>
<feature type="domain" description="Zn(2)-C6 fungal-type" evidence="6">
    <location>
        <begin position="38"/>
        <end position="67"/>
    </location>
</feature>
<protein>
    <recommendedName>
        <fullName evidence="6">Zn(2)-C6 fungal-type domain-containing protein</fullName>
    </recommendedName>
</protein>
<evidence type="ECO:0000259" key="6">
    <source>
        <dbReference type="PROSITE" id="PS50048"/>
    </source>
</evidence>
<keyword evidence="8" id="KW-1185">Reference proteome</keyword>
<feature type="region of interest" description="Disordered" evidence="5">
    <location>
        <begin position="904"/>
        <end position="962"/>
    </location>
</feature>
<dbReference type="SMART" id="SM00066">
    <property type="entry name" value="GAL4"/>
    <property type="match status" value="1"/>
</dbReference>
<accession>A0A8H5D7L7</accession>